<dbReference type="RefSeq" id="WP_379708774.1">
    <property type="nucleotide sequence ID" value="NZ_JBHTBS010000001.1"/>
</dbReference>
<evidence type="ECO:0000259" key="2">
    <source>
        <dbReference type="Pfam" id="PF07589"/>
    </source>
</evidence>
<reference evidence="4" key="1">
    <citation type="journal article" date="2019" name="Int. J. Syst. Evol. Microbiol.">
        <title>The Global Catalogue of Microorganisms (GCM) 10K type strain sequencing project: providing services to taxonomists for standard genome sequencing and annotation.</title>
        <authorList>
            <consortium name="The Broad Institute Genomics Platform"/>
            <consortium name="The Broad Institute Genome Sequencing Center for Infectious Disease"/>
            <person name="Wu L."/>
            <person name="Ma J."/>
        </authorList>
    </citation>
    <scope>NUCLEOTIDE SEQUENCE [LARGE SCALE GENOMIC DNA]</scope>
    <source>
        <strain evidence="4">CGMCC 4.1467</strain>
    </source>
</reference>
<dbReference type="InterPro" id="IPR013424">
    <property type="entry name" value="Ice-binding_C"/>
</dbReference>
<dbReference type="Pfam" id="PF07589">
    <property type="entry name" value="PEP-CTERM"/>
    <property type="match status" value="1"/>
</dbReference>
<accession>A0ABW2L154</accession>
<gene>
    <name evidence="3" type="ORF">ACFQY0_02570</name>
</gene>
<sequence length="266" mass="27311">MKSTINRAGILILSAIIAPSASSAILFQDTFDQSDPADGINDNLVARQAGGTVTSTYTTIGAVATANPTITGNVLEINGTGAGDGIQTDTNFYGNLAATDFDLSANIAASGGQSFLYIWSDVSGTTAVNSAFSLGVASGGITFRTGTAGSATQNNYSVATIQGIDGLGGFDIGMANLYTLSATGGLDNGTVSFFINNVEVSSALTNEGNAFDSTVDFGDTDSAYRIRIQRDDATYDNLTLDVVPEPSSIALLGLASMGMAFRRRRA</sequence>
<name>A0ABW2L154_9BACT</name>
<dbReference type="Proteomes" id="UP001596472">
    <property type="component" value="Unassembled WGS sequence"/>
</dbReference>
<keyword evidence="4" id="KW-1185">Reference proteome</keyword>
<proteinExistence type="predicted"/>
<comment type="caution">
    <text evidence="3">The sequence shown here is derived from an EMBL/GenBank/DDBJ whole genome shotgun (WGS) entry which is preliminary data.</text>
</comment>
<protein>
    <submittedName>
        <fullName evidence="3">PEP-CTERM sorting domain-containing protein</fullName>
    </submittedName>
</protein>
<feature type="chain" id="PRO_5046832755" evidence="1">
    <location>
        <begin position="24"/>
        <end position="266"/>
    </location>
</feature>
<dbReference type="EMBL" id="JBHTBS010000001">
    <property type="protein sequence ID" value="MFC7336048.1"/>
    <property type="molecule type" value="Genomic_DNA"/>
</dbReference>
<evidence type="ECO:0000313" key="4">
    <source>
        <dbReference type="Proteomes" id="UP001596472"/>
    </source>
</evidence>
<dbReference type="NCBIfam" id="TIGR02595">
    <property type="entry name" value="PEP_CTERM"/>
    <property type="match status" value="1"/>
</dbReference>
<feature type="signal peptide" evidence="1">
    <location>
        <begin position="1"/>
        <end position="23"/>
    </location>
</feature>
<organism evidence="3 4">
    <name type="scientific">Haloferula chungangensis</name>
    <dbReference type="NCBI Taxonomy" id="1048331"/>
    <lineage>
        <taxon>Bacteria</taxon>
        <taxon>Pseudomonadati</taxon>
        <taxon>Verrucomicrobiota</taxon>
        <taxon>Verrucomicrobiia</taxon>
        <taxon>Verrucomicrobiales</taxon>
        <taxon>Verrucomicrobiaceae</taxon>
        <taxon>Haloferula</taxon>
    </lineage>
</organism>
<evidence type="ECO:0000256" key="1">
    <source>
        <dbReference type="SAM" id="SignalP"/>
    </source>
</evidence>
<feature type="domain" description="Ice-binding protein C-terminal" evidence="2">
    <location>
        <begin position="243"/>
        <end position="264"/>
    </location>
</feature>
<keyword evidence="1" id="KW-0732">Signal</keyword>
<evidence type="ECO:0000313" key="3">
    <source>
        <dbReference type="EMBL" id="MFC7336048.1"/>
    </source>
</evidence>